<dbReference type="EMBL" id="QKTW01000017">
    <property type="protein sequence ID" value="PZF72753.1"/>
    <property type="molecule type" value="Genomic_DNA"/>
</dbReference>
<sequence length="148" mass="16747">MICSQSFTVKPLLMLRIVILSALLISALNCCGQKFTIDNETEFDLYYGMGATQEGTGCSGHGISPHKSVMVFTNIDSVNWDCRYFKTPIKPKTYQGFVVAMQNGGRGVDPTRFRDCLAYIIKYGVKIHYYWLVDNKGDITIRIIEQGW</sequence>
<keyword evidence="2" id="KW-1185">Reference proteome</keyword>
<name>A0A2W2BY28_9BACT</name>
<dbReference type="AlphaFoldDB" id="A0A2W2BY28"/>
<evidence type="ECO:0000313" key="1">
    <source>
        <dbReference type="EMBL" id="PZF72753.1"/>
    </source>
</evidence>
<proteinExistence type="predicted"/>
<reference evidence="1 2" key="1">
    <citation type="submission" date="2018-06" db="EMBL/GenBank/DDBJ databases">
        <title>Mucibacter soli gen. nov., sp. nov., a new member of the family Chitinophagaceae producing mucin.</title>
        <authorList>
            <person name="Kim M.-K."/>
            <person name="Park S."/>
            <person name="Kim T.-S."/>
            <person name="Joung Y."/>
            <person name="Han J.-H."/>
            <person name="Kim S.B."/>
        </authorList>
    </citation>
    <scope>NUCLEOTIDE SEQUENCE [LARGE SCALE GENOMIC DNA]</scope>
    <source>
        <strain evidence="1 2">R1-15</strain>
    </source>
</reference>
<evidence type="ECO:0000313" key="2">
    <source>
        <dbReference type="Proteomes" id="UP000248745"/>
    </source>
</evidence>
<accession>A0A2W2BY28</accession>
<gene>
    <name evidence="1" type="ORF">DN068_12910</name>
</gene>
<comment type="caution">
    <text evidence="1">The sequence shown here is derived from an EMBL/GenBank/DDBJ whole genome shotgun (WGS) entry which is preliminary data.</text>
</comment>
<organism evidence="1 2">
    <name type="scientific">Taibaiella soli</name>
    <dbReference type="NCBI Taxonomy" id="1649169"/>
    <lineage>
        <taxon>Bacteria</taxon>
        <taxon>Pseudomonadati</taxon>
        <taxon>Bacteroidota</taxon>
        <taxon>Chitinophagia</taxon>
        <taxon>Chitinophagales</taxon>
        <taxon>Chitinophagaceae</taxon>
        <taxon>Taibaiella</taxon>
    </lineage>
</organism>
<dbReference type="Proteomes" id="UP000248745">
    <property type="component" value="Unassembled WGS sequence"/>
</dbReference>
<protein>
    <submittedName>
        <fullName evidence="1">Uncharacterized protein</fullName>
    </submittedName>
</protein>